<feature type="chain" id="PRO_5041314213" description="Organic solvent tolerance-like N-terminal domain-containing protein" evidence="2">
    <location>
        <begin position="22"/>
        <end position="448"/>
    </location>
</feature>
<feature type="region of interest" description="Disordered" evidence="1">
    <location>
        <begin position="429"/>
        <end position="448"/>
    </location>
</feature>
<organism evidence="4 5">
    <name type="scientific">Pseudogemmatithrix spongiicola</name>
    <dbReference type="NCBI Taxonomy" id="3062599"/>
    <lineage>
        <taxon>Bacteria</taxon>
        <taxon>Pseudomonadati</taxon>
        <taxon>Gemmatimonadota</taxon>
        <taxon>Gemmatimonadia</taxon>
        <taxon>Gemmatimonadales</taxon>
        <taxon>Gemmatimonadaceae</taxon>
        <taxon>Pseudogemmatithrix</taxon>
    </lineage>
</organism>
<dbReference type="EMBL" id="CP130613">
    <property type="protein sequence ID" value="WKW15091.1"/>
    <property type="molecule type" value="Genomic_DNA"/>
</dbReference>
<reference evidence="4" key="1">
    <citation type="submission" date="2023-07" db="EMBL/GenBank/DDBJ databases">
        <authorList>
            <person name="Haufschild T."/>
            <person name="Kallscheuer N."/>
            <person name="Hammer J."/>
            <person name="Kohn T."/>
            <person name="Kabuu M."/>
            <person name="Jogler M."/>
            <person name="Wohfarth N."/>
            <person name="Heuer A."/>
            <person name="Rohde M."/>
            <person name="van Teeseling M.C.F."/>
            <person name="Jogler C."/>
        </authorList>
    </citation>
    <scope>NUCLEOTIDE SEQUENCE</scope>
    <source>
        <strain evidence="3">Strain 138</strain>
        <strain evidence="4">Strain 318</strain>
    </source>
</reference>
<feature type="signal peptide" evidence="2">
    <location>
        <begin position="1"/>
        <end position="21"/>
    </location>
</feature>
<dbReference type="EMBL" id="CP130612">
    <property type="protein sequence ID" value="WKW12182.1"/>
    <property type="molecule type" value="Genomic_DNA"/>
</dbReference>
<dbReference type="Gene3D" id="2.60.450.10">
    <property type="entry name" value="Lipopolysaccharide (LPS) transport protein A like domain"/>
    <property type="match status" value="1"/>
</dbReference>
<name>A0AA49JZW4_9BACT</name>
<dbReference type="Proteomes" id="UP001229955">
    <property type="component" value="Chromosome"/>
</dbReference>
<protein>
    <recommendedName>
        <fullName evidence="6">Organic solvent tolerance-like N-terminal domain-containing protein</fullName>
    </recommendedName>
</protein>
<evidence type="ECO:0000256" key="2">
    <source>
        <dbReference type="SAM" id="SignalP"/>
    </source>
</evidence>
<accession>A0AA49JUN1</accession>
<dbReference type="AlphaFoldDB" id="A0AA49JZW4"/>
<evidence type="ECO:0000256" key="1">
    <source>
        <dbReference type="SAM" id="MobiDB-lite"/>
    </source>
</evidence>
<proteinExistence type="predicted"/>
<sequence>MMRALALALLGLLAAMPSAEAQRAERPCVLLITGPSSGPRTMRMRSEVIDSSGLRNTFVGGSVDATCEGQGNRLLADSAEHFAAQGVLILYHNVRYSEERVTMSSDRMVYYTREERLVAEGNVKGRTASGTRFTGPFMEYFRASPGLRTENSWVATGRPFVRMSPTETGAEPGSDADSTDMTANVIRSRNDSLLYASGRVVLERHDMRATSDSAFVDNGEEHAQFLREPRIEGRGARAFTLVGTIIDAWSKQRKLERVVARHEAVATSDSLTLRSDTIDIRFAEQEIARIFAWGTRARADAGAQVIEADSLDVEMPGQELRRLHALGSAVALSSPDSTRIVSNERDWILGDTLLAQFEQVTDSTGTRTALREVIATGGARALYQLPPPGGERGIPGLSYNRGRQITVQFDKGEMAQVRVSDQASGLYLEPAQLAPADSSARPARGRRP</sequence>
<evidence type="ECO:0008006" key="6">
    <source>
        <dbReference type="Google" id="ProtNLM"/>
    </source>
</evidence>
<dbReference type="KEGG" id="pspc:Strain318_001464"/>
<evidence type="ECO:0000313" key="5">
    <source>
        <dbReference type="Proteomes" id="UP001229955"/>
    </source>
</evidence>
<dbReference type="RefSeq" id="WP_367887854.1">
    <property type="nucleotide sequence ID" value="NZ_CP130612.1"/>
</dbReference>
<evidence type="ECO:0000313" key="4">
    <source>
        <dbReference type="EMBL" id="WKW15091.1"/>
    </source>
</evidence>
<accession>A0AA49JZW4</accession>
<keyword evidence="2" id="KW-0732">Signal</keyword>
<evidence type="ECO:0000313" key="3">
    <source>
        <dbReference type="EMBL" id="WKW12182.1"/>
    </source>
</evidence>
<keyword evidence="5" id="KW-1185">Reference proteome</keyword>
<gene>
    <name evidence="3" type="ORF">Strain138_001464</name>
    <name evidence="4" type="ORF">Strain318_001464</name>
</gene>